<dbReference type="RefSeq" id="WP_344946986.1">
    <property type="nucleotide sequence ID" value="NZ_BAAAZR010000028.1"/>
</dbReference>
<keyword evidence="1" id="KW-0560">Oxidoreductase</keyword>
<dbReference type="PANTHER" id="PTHR43625:SF40">
    <property type="entry name" value="ALDO-KETO REDUCTASE YAKC [NADP(+)]"/>
    <property type="match status" value="1"/>
</dbReference>
<evidence type="ECO:0000313" key="4">
    <source>
        <dbReference type="Proteomes" id="UP001500888"/>
    </source>
</evidence>
<protein>
    <submittedName>
        <fullName evidence="3">Aldo/keto reductase</fullName>
    </submittedName>
</protein>
<dbReference type="Pfam" id="PF00248">
    <property type="entry name" value="Aldo_ket_red"/>
    <property type="match status" value="1"/>
</dbReference>
<proteinExistence type="predicted"/>
<dbReference type="Proteomes" id="UP001500888">
    <property type="component" value="Unassembled WGS sequence"/>
</dbReference>
<organism evidence="3 4">
    <name type="scientific">Sphaerisporangium flaviroseum</name>
    <dbReference type="NCBI Taxonomy" id="509199"/>
    <lineage>
        <taxon>Bacteria</taxon>
        <taxon>Bacillati</taxon>
        <taxon>Actinomycetota</taxon>
        <taxon>Actinomycetes</taxon>
        <taxon>Streptosporangiales</taxon>
        <taxon>Streptosporangiaceae</taxon>
        <taxon>Sphaerisporangium</taxon>
    </lineage>
</organism>
<evidence type="ECO:0000256" key="1">
    <source>
        <dbReference type="ARBA" id="ARBA00023002"/>
    </source>
</evidence>
<sequence length="319" mass="34153">MRYTRLGREGPVISKIGLGSLALTGAYGDIDGGEALALVCRALDAGVTLVDTADFYAAGQVERLVGRAIAGRGDELVVCTRGGVRDAGPGRPARFDGRPDYLQQACEASLERLGVERIDLYYLHCQDDSVPVEDSMARLAELVSAGKIRYVGLSNGTLGQLHRAHAVHPVTALAIEYSLWKPQAQRELLAAAHRLGASVVAARPLGRGFLTSRIRSPLQLGAGDWRHEDARFQPEHLRLSAGALREIEAAAAQLDLGAGRLALGWLLSQGDDIVPVPSTRDQVHLEMNLAASAVELPPEIRDKLATIFRSGGQSTSFLL</sequence>
<keyword evidence="4" id="KW-1185">Reference proteome</keyword>
<dbReference type="Gene3D" id="3.20.20.100">
    <property type="entry name" value="NADP-dependent oxidoreductase domain"/>
    <property type="match status" value="1"/>
</dbReference>
<accession>A0ABP7IXL5</accession>
<gene>
    <name evidence="3" type="ORF">GCM10022226_57590</name>
</gene>
<name>A0ABP7IXL5_9ACTN</name>
<dbReference type="PANTHER" id="PTHR43625">
    <property type="entry name" value="AFLATOXIN B1 ALDEHYDE REDUCTASE"/>
    <property type="match status" value="1"/>
</dbReference>
<evidence type="ECO:0000259" key="2">
    <source>
        <dbReference type="Pfam" id="PF00248"/>
    </source>
</evidence>
<dbReference type="InterPro" id="IPR023210">
    <property type="entry name" value="NADP_OxRdtase_dom"/>
</dbReference>
<dbReference type="EMBL" id="BAAAZR010000028">
    <property type="protein sequence ID" value="GAA3829240.1"/>
    <property type="molecule type" value="Genomic_DNA"/>
</dbReference>
<reference evidence="4" key="1">
    <citation type="journal article" date="2019" name="Int. J. Syst. Evol. Microbiol.">
        <title>The Global Catalogue of Microorganisms (GCM) 10K type strain sequencing project: providing services to taxonomists for standard genome sequencing and annotation.</title>
        <authorList>
            <consortium name="The Broad Institute Genomics Platform"/>
            <consortium name="The Broad Institute Genome Sequencing Center for Infectious Disease"/>
            <person name="Wu L."/>
            <person name="Ma J."/>
        </authorList>
    </citation>
    <scope>NUCLEOTIDE SEQUENCE [LARGE SCALE GENOMIC DNA]</scope>
    <source>
        <strain evidence="4">JCM 16908</strain>
    </source>
</reference>
<comment type="caution">
    <text evidence="3">The sequence shown here is derived from an EMBL/GenBank/DDBJ whole genome shotgun (WGS) entry which is preliminary data.</text>
</comment>
<feature type="domain" description="NADP-dependent oxidoreductase" evidence="2">
    <location>
        <begin position="15"/>
        <end position="299"/>
    </location>
</feature>
<evidence type="ECO:0000313" key="3">
    <source>
        <dbReference type="EMBL" id="GAA3829240.1"/>
    </source>
</evidence>
<dbReference type="InterPro" id="IPR050791">
    <property type="entry name" value="Aldo-Keto_reductase"/>
</dbReference>
<dbReference type="InterPro" id="IPR036812">
    <property type="entry name" value="NAD(P)_OxRdtase_dom_sf"/>
</dbReference>
<dbReference type="SUPFAM" id="SSF51430">
    <property type="entry name" value="NAD(P)-linked oxidoreductase"/>
    <property type="match status" value="1"/>
</dbReference>